<sequence>MSTPSVTREQLVIDAARATRAAITDLEVQQLLHAVEWVGAR</sequence>
<organism evidence="1 2">
    <name type="scientific">Nocardioides aquiterrae</name>
    <dbReference type="NCBI Taxonomy" id="203799"/>
    <lineage>
        <taxon>Bacteria</taxon>
        <taxon>Bacillati</taxon>
        <taxon>Actinomycetota</taxon>
        <taxon>Actinomycetes</taxon>
        <taxon>Propionibacteriales</taxon>
        <taxon>Nocardioidaceae</taxon>
        <taxon>Nocardioides</taxon>
    </lineage>
</organism>
<protein>
    <submittedName>
        <fullName evidence="1">Uncharacterized protein</fullName>
    </submittedName>
</protein>
<evidence type="ECO:0000313" key="2">
    <source>
        <dbReference type="Proteomes" id="UP001499979"/>
    </source>
</evidence>
<keyword evidence="2" id="KW-1185">Reference proteome</keyword>
<dbReference type="RefSeq" id="WP_343907370.1">
    <property type="nucleotide sequence ID" value="NZ_BAAAJE010000006.1"/>
</dbReference>
<dbReference type="EMBL" id="BAAAJE010000006">
    <property type="protein sequence ID" value="GAA1140462.1"/>
    <property type="molecule type" value="Genomic_DNA"/>
</dbReference>
<accession>A0ABN1UDL2</accession>
<reference evidence="1 2" key="1">
    <citation type="journal article" date="2019" name="Int. J. Syst. Evol. Microbiol.">
        <title>The Global Catalogue of Microorganisms (GCM) 10K type strain sequencing project: providing services to taxonomists for standard genome sequencing and annotation.</title>
        <authorList>
            <consortium name="The Broad Institute Genomics Platform"/>
            <consortium name="The Broad Institute Genome Sequencing Center for Infectious Disease"/>
            <person name="Wu L."/>
            <person name="Ma J."/>
        </authorList>
    </citation>
    <scope>NUCLEOTIDE SEQUENCE [LARGE SCALE GENOMIC DNA]</scope>
    <source>
        <strain evidence="1 2">JCM 11813</strain>
    </source>
</reference>
<gene>
    <name evidence="1" type="ORF">GCM10009606_20030</name>
</gene>
<evidence type="ECO:0000313" key="1">
    <source>
        <dbReference type="EMBL" id="GAA1140462.1"/>
    </source>
</evidence>
<name>A0ABN1UDL2_9ACTN</name>
<comment type="caution">
    <text evidence="1">The sequence shown here is derived from an EMBL/GenBank/DDBJ whole genome shotgun (WGS) entry which is preliminary data.</text>
</comment>
<proteinExistence type="predicted"/>
<dbReference type="Proteomes" id="UP001499979">
    <property type="component" value="Unassembled WGS sequence"/>
</dbReference>